<dbReference type="AlphaFoldDB" id="A0AAQ3TFR8"/>
<protein>
    <submittedName>
        <fullName evidence="2">Uncharacterized protein</fullName>
    </submittedName>
</protein>
<sequence>MESSLATLHATVAGASAAPLALRPRGERARTAPRTSARAARAQEPGPEASPEKRGGPPALPKAALRVGAGVALALVLGGASWTARGGSSGAVLQPAVMCTLNAFTDSASRVSVDRAGAATLRTSVDALSDSLFRREDMPRDRATLTDLVFEQVTKEHISDRGKLTSLLQKEFSASRESERKLDLGLLLTDVLINQRDWQRAKEVCQQLTGRHQRDSRPYLHLAVINMMIAVEAMLSPDTATTDDIEKMTKTAMDAWKEFKNKSELAKGSTDSST</sequence>
<evidence type="ECO:0000256" key="1">
    <source>
        <dbReference type="SAM" id="MobiDB-lite"/>
    </source>
</evidence>
<reference evidence="2 3" key="1">
    <citation type="submission" date="2024-02" db="EMBL/GenBank/DDBJ databases">
        <title>High-quality chromosome-scale genome assembly of Pensacola bahiagrass (Paspalum notatum Flugge var. saurae).</title>
        <authorList>
            <person name="Vega J.M."/>
            <person name="Podio M."/>
            <person name="Orjuela J."/>
            <person name="Siena L.A."/>
            <person name="Pessino S.C."/>
            <person name="Combes M.C."/>
            <person name="Mariac C."/>
            <person name="Albertini E."/>
            <person name="Pupilli F."/>
            <person name="Ortiz J.P.A."/>
            <person name="Leblanc O."/>
        </authorList>
    </citation>
    <scope>NUCLEOTIDE SEQUENCE [LARGE SCALE GENOMIC DNA]</scope>
    <source>
        <strain evidence="2">R1</strain>
        <tissue evidence="2">Leaf</tissue>
    </source>
</reference>
<feature type="region of interest" description="Disordered" evidence="1">
    <location>
        <begin position="16"/>
        <end position="61"/>
    </location>
</feature>
<evidence type="ECO:0000313" key="2">
    <source>
        <dbReference type="EMBL" id="WVZ72758.1"/>
    </source>
</evidence>
<dbReference type="EMBL" id="CP144748">
    <property type="protein sequence ID" value="WVZ72758.1"/>
    <property type="molecule type" value="Genomic_DNA"/>
</dbReference>
<keyword evidence="3" id="KW-1185">Reference proteome</keyword>
<name>A0AAQ3TFR8_PASNO</name>
<feature type="compositionally biased region" description="Low complexity" evidence="1">
    <location>
        <begin position="32"/>
        <end position="42"/>
    </location>
</feature>
<gene>
    <name evidence="2" type="ORF">U9M48_021169</name>
</gene>
<organism evidence="2 3">
    <name type="scientific">Paspalum notatum var. saurae</name>
    <dbReference type="NCBI Taxonomy" id="547442"/>
    <lineage>
        <taxon>Eukaryota</taxon>
        <taxon>Viridiplantae</taxon>
        <taxon>Streptophyta</taxon>
        <taxon>Embryophyta</taxon>
        <taxon>Tracheophyta</taxon>
        <taxon>Spermatophyta</taxon>
        <taxon>Magnoliopsida</taxon>
        <taxon>Liliopsida</taxon>
        <taxon>Poales</taxon>
        <taxon>Poaceae</taxon>
        <taxon>PACMAD clade</taxon>
        <taxon>Panicoideae</taxon>
        <taxon>Andropogonodae</taxon>
        <taxon>Paspaleae</taxon>
        <taxon>Paspalinae</taxon>
        <taxon>Paspalum</taxon>
    </lineage>
</organism>
<accession>A0AAQ3TFR8</accession>
<evidence type="ECO:0000313" key="3">
    <source>
        <dbReference type="Proteomes" id="UP001341281"/>
    </source>
</evidence>
<dbReference type="Proteomes" id="UP001341281">
    <property type="component" value="Chromosome 04"/>
</dbReference>
<proteinExistence type="predicted"/>